<dbReference type="GO" id="GO:0046872">
    <property type="term" value="F:metal ion binding"/>
    <property type="evidence" value="ECO:0007669"/>
    <property type="project" value="InterPro"/>
</dbReference>
<reference evidence="2 3" key="1">
    <citation type="journal article" date="2013" name="Genome Announc.">
        <title>Genome Sequence of the Sulfate-Reducing Bacterium Desulfotomaculum hydrothermale Lam5(T).</title>
        <authorList>
            <person name="Amin O."/>
            <person name="Fardeau M.L."/>
            <person name="Valette O."/>
            <person name="Hirschler-Rea A."/>
            <person name="Barbe V."/>
            <person name="Medigue C."/>
            <person name="Vacherie B."/>
            <person name="Ollivier B."/>
            <person name="Bertin P.N."/>
            <person name="Dolla A."/>
        </authorList>
    </citation>
    <scope>NUCLEOTIDE SEQUENCE [LARGE SCALE GENOMIC DNA]</scope>
    <source>
        <strain evidence="3">Lam5 / DSM 18033</strain>
    </source>
</reference>
<dbReference type="Pfam" id="PF00403">
    <property type="entry name" value="HMA"/>
    <property type="match status" value="1"/>
</dbReference>
<evidence type="ECO:0000313" key="3">
    <source>
        <dbReference type="Proteomes" id="UP000009315"/>
    </source>
</evidence>
<dbReference type="Gene3D" id="3.30.70.100">
    <property type="match status" value="1"/>
</dbReference>
<dbReference type="STRING" id="1121428.DESHY_110069"/>
<name>K8DXB6_9FIRM</name>
<sequence>MAETVILKVEGMSCQHCKRAVENAVRKIPGILAVEAVPEEKTVKITHDGSSLPAAVKEAITEEGYQVVD</sequence>
<dbReference type="PROSITE" id="PS50846">
    <property type="entry name" value="HMA_2"/>
    <property type="match status" value="1"/>
</dbReference>
<dbReference type="InterPro" id="IPR036163">
    <property type="entry name" value="HMA_dom_sf"/>
</dbReference>
<dbReference type="EMBL" id="CAOS01000003">
    <property type="protein sequence ID" value="CCO07125.1"/>
    <property type="molecule type" value="Genomic_DNA"/>
</dbReference>
<dbReference type="CDD" id="cd00371">
    <property type="entry name" value="HMA"/>
    <property type="match status" value="1"/>
</dbReference>
<dbReference type="InterPro" id="IPR006121">
    <property type="entry name" value="HMA_dom"/>
</dbReference>
<protein>
    <submittedName>
        <fullName evidence="2">Copper chaperone CopZ</fullName>
    </submittedName>
</protein>
<gene>
    <name evidence="2" type="primary">copZ</name>
    <name evidence="2" type="ORF">DESHY_110069</name>
</gene>
<proteinExistence type="predicted"/>
<keyword evidence="3" id="KW-1185">Reference proteome</keyword>
<accession>K8DXB6</accession>
<feature type="domain" description="HMA" evidence="1">
    <location>
        <begin position="3"/>
        <end position="68"/>
    </location>
</feature>
<dbReference type="RefSeq" id="WP_008409876.1">
    <property type="nucleotide sequence ID" value="NZ_CAOS01000003.1"/>
</dbReference>
<dbReference type="Proteomes" id="UP000009315">
    <property type="component" value="Unassembled WGS sequence"/>
</dbReference>
<dbReference type="AlphaFoldDB" id="K8DXB6"/>
<evidence type="ECO:0000259" key="1">
    <source>
        <dbReference type="PROSITE" id="PS50846"/>
    </source>
</evidence>
<comment type="caution">
    <text evidence="2">The sequence shown here is derived from an EMBL/GenBank/DDBJ whole genome shotgun (WGS) entry which is preliminary data.</text>
</comment>
<evidence type="ECO:0000313" key="2">
    <source>
        <dbReference type="EMBL" id="CCO07125.1"/>
    </source>
</evidence>
<dbReference type="SUPFAM" id="SSF55008">
    <property type="entry name" value="HMA, heavy metal-associated domain"/>
    <property type="match status" value="1"/>
</dbReference>
<organism evidence="2 3">
    <name type="scientific">Desulforamulus hydrothermalis Lam5 = DSM 18033</name>
    <dbReference type="NCBI Taxonomy" id="1121428"/>
    <lineage>
        <taxon>Bacteria</taxon>
        <taxon>Bacillati</taxon>
        <taxon>Bacillota</taxon>
        <taxon>Clostridia</taxon>
        <taxon>Eubacteriales</taxon>
        <taxon>Peptococcaceae</taxon>
        <taxon>Desulforamulus</taxon>
    </lineage>
</organism>